<dbReference type="STRING" id="4540.A0A3L6SAY8"/>
<dbReference type="OrthoDB" id="4062651at2759"/>
<dbReference type="Gene3D" id="1.10.510.10">
    <property type="entry name" value="Transferase(Phosphotransferase) domain 1"/>
    <property type="match status" value="1"/>
</dbReference>
<sequence length="156" mass="16729">MPTRPSSTTSSPPTSCSTPTSTRDSATGLALSVPRATRANAAAAAATPAPAGTLGYLDPAYVTPESLSTKTDVFSFGILLLEIMSGRKAIDVQHSLPSVIEWARCPFCAKAGWPLCSTHAWRRRGTRPPTKIISNKTSFAFENRKKLAFEYVRAVE</sequence>
<comment type="caution">
    <text evidence="4">The sequence shown here is derived from an EMBL/GenBank/DDBJ whole genome shotgun (WGS) entry which is preliminary data.</text>
</comment>
<gene>
    <name evidence="4" type="ORF">C2845_PM02G17670</name>
</gene>
<proteinExistence type="predicted"/>
<dbReference type="GO" id="GO:0016301">
    <property type="term" value="F:kinase activity"/>
    <property type="evidence" value="ECO:0007669"/>
    <property type="project" value="UniProtKB-KW"/>
</dbReference>
<keyword evidence="5" id="KW-1185">Reference proteome</keyword>
<dbReference type="SUPFAM" id="SSF56112">
    <property type="entry name" value="Protein kinase-like (PK-like)"/>
    <property type="match status" value="1"/>
</dbReference>
<protein>
    <submittedName>
        <fullName evidence="4">Serine/threonine-protein kinase-like protein</fullName>
    </submittedName>
</protein>
<evidence type="ECO:0000313" key="5">
    <source>
        <dbReference type="Proteomes" id="UP000275267"/>
    </source>
</evidence>
<organism evidence="4 5">
    <name type="scientific">Panicum miliaceum</name>
    <name type="common">Proso millet</name>
    <name type="synonym">Broomcorn millet</name>
    <dbReference type="NCBI Taxonomy" id="4540"/>
    <lineage>
        <taxon>Eukaryota</taxon>
        <taxon>Viridiplantae</taxon>
        <taxon>Streptophyta</taxon>
        <taxon>Embryophyta</taxon>
        <taxon>Tracheophyta</taxon>
        <taxon>Spermatophyta</taxon>
        <taxon>Magnoliopsida</taxon>
        <taxon>Liliopsida</taxon>
        <taxon>Poales</taxon>
        <taxon>Poaceae</taxon>
        <taxon>PACMAD clade</taxon>
        <taxon>Panicoideae</taxon>
        <taxon>Panicodae</taxon>
        <taxon>Paniceae</taxon>
        <taxon>Panicinae</taxon>
        <taxon>Panicum</taxon>
        <taxon>Panicum sect. Panicum</taxon>
    </lineage>
</organism>
<dbReference type="EMBL" id="PQIB02000005">
    <property type="protein sequence ID" value="RLN18160.1"/>
    <property type="molecule type" value="Genomic_DNA"/>
</dbReference>
<dbReference type="InterPro" id="IPR011009">
    <property type="entry name" value="Kinase-like_dom_sf"/>
</dbReference>
<dbReference type="PANTHER" id="PTHR27001:SF764">
    <property type="entry name" value="OS05G0387700 PROTEIN"/>
    <property type="match status" value="1"/>
</dbReference>
<evidence type="ECO:0000256" key="1">
    <source>
        <dbReference type="ARBA" id="ARBA00022741"/>
    </source>
</evidence>
<feature type="region of interest" description="Disordered" evidence="3">
    <location>
        <begin position="1"/>
        <end position="25"/>
    </location>
</feature>
<keyword evidence="2" id="KW-0067">ATP-binding</keyword>
<accession>A0A3L6SAY8</accession>
<evidence type="ECO:0000256" key="3">
    <source>
        <dbReference type="SAM" id="MobiDB-lite"/>
    </source>
</evidence>
<dbReference type="GO" id="GO:0005524">
    <property type="term" value="F:ATP binding"/>
    <property type="evidence" value="ECO:0007669"/>
    <property type="project" value="UniProtKB-KW"/>
</dbReference>
<keyword evidence="1" id="KW-0547">Nucleotide-binding</keyword>
<dbReference type="AlphaFoldDB" id="A0A3L6SAY8"/>
<name>A0A3L6SAY8_PANMI</name>
<evidence type="ECO:0000313" key="4">
    <source>
        <dbReference type="EMBL" id="RLN18160.1"/>
    </source>
</evidence>
<dbReference type="Proteomes" id="UP000275267">
    <property type="component" value="Unassembled WGS sequence"/>
</dbReference>
<reference evidence="5" key="1">
    <citation type="journal article" date="2019" name="Nat. Commun.">
        <title>The genome of broomcorn millet.</title>
        <authorList>
            <person name="Zou C."/>
            <person name="Miki D."/>
            <person name="Li D."/>
            <person name="Tang Q."/>
            <person name="Xiao L."/>
            <person name="Rajput S."/>
            <person name="Deng P."/>
            <person name="Jia W."/>
            <person name="Huang R."/>
            <person name="Zhang M."/>
            <person name="Sun Y."/>
            <person name="Hu J."/>
            <person name="Fu X."/>
            <person name="Schnable P.S."/>
            <person name="Li F."/>
            <person name="Zhang H."/>
            <person name="Feng B."/>
            <person name="Zhu X."/>
            <person name="Liu R."/>
            <person name="Schnable J.C."/>
            <person name="Zhu J.-K."/>
            <person name="Zhang H."/>
        </authorList>
    </citation>
    <scope>NUCLEOTIDE SEQUENCE [LARGE SCALE GENOMIC DNA]</scope>
</reference>
<feature type="compositionally biased region" description="Low complexity" evidence="3">
    <location>
        <begin position="1"/>
        <end position="22"/>
    </location>
</feature>
<dbReference type="PANTHER" id="PTHR27001">
    <property type="entry name" value="OS01G0253100 PROTEIN"/>
    <property type="match status" value="1"/>
</dbReference>
<dbReference type="GO" id="GO:0005886">
    <property type="term" value="C:plasma membrane"/>
    <property type="evidence" value="ECO:0007669"/>
    <property type="project" value="TreeGrafter"/>
</dbReference>
<evidence type="ECO:0000256" key="2">
    <source>
        <dbReference type="ARBA" id="ARBA00022840"/>
    </source>
</evidence>